<proteinExistence type="predicted"/>
<evidence type="ECO:0000313" key="2">
    <source>
        <dbReference type="Proteomes" id="UP001501166"/>
    </source>
</evidence>
<accession>A0ABN0XQE4</accession>
<protein>
    <submittedName>
        <fullName evidence="1">Uncharacterized protein</fullName>
    </submittedName>
</protein>
<organism evidence="1 2">
    <name type="scientific">Alkalibacterium iburiense</name>
    <dbReference type="NCBI Taxonomy" id="290589"/>
    <lineage>
        <taxon>Bacteria</taxon>
        <taxon>Bacillati</taxon>
        <taxon>Bacillota</taxon>
        <taxon>Bacilli</taxon>
        <taxon>Lactobacillales</taxon>
        <taxon>Carnobacteriaceae</taxon>
        <taxon>Alkalibacterium</taxon>
    </lineage>
</organism>
<sequence length="89" mass="10637">MIAFDSFFHILLSPDVICICNRYYFLNYIIQIVMKQMGIGEIYPISWDFFSLLEQCNQKRMTNEDNANIVAAFLEFMIPTCQYIIYNRK</sequence>
<comment type="caution">
    <text evidence="1">The sequence shown here is derived from an EMBL/GenBank/DDBJ whole genome shotgun (WGS) entry which is preliminary data.</text>
</comment>
<reference evidence="1 2" key="1">
    <citation type="journal article" date="2019" name="Int. J. Syst. Evol. Microbiol.">
        <title>The Global Catalogue of Microorganisms (GCM) 10K type strain sequencing project: providing services to taxonomists for standard genome sequencing and annotation.</title>
        <authorList>
            <consortium name="The Broad Institute Genomics Platform"/>
            <consortium name="The Broad Institute Genome Sequencing Center for Infectious Disease"/>
            <person name="Wu L."/>
            <person name="Ma J."/>
        </authorList>
    </citation>
    <scope>NUCLEOTIDE SEQUENCE [LARGE SCALE GENOMIC DNA]</scope>
    <source>
        <strain evidence="1 2">JCM 12662</strain>
    </source>
</reference>
<evidence type="ECO:0000313" key="1">
    <source>
        <dbReference type="EMBL" id="GAA0370149.1"/>
    </source>
</evidence>
<keyword evidence="2" id="KW-1185">Reference proteome</keyword>
<name>A0ABN0XQE4_9LACT</name>
<dbReference type="EMBL" id="BAAACW010000145">
    <property type="protein sequence ID" value="GAA0370149.1"/>
    <property type="molecule type" value="Genomic_DNA"/>
</dbReference>
<dbReference type="Proteomes" id="UP001501166">
    <property type="component" value="Unassembled WGS sequence"/>
</dbReference>
<gene>
    <name evidence="1" type="ORF">GCM10008932_22140</name>
</gene>